<evidence type="ECO:0000313" key="2">
    <source>
        <dbReference type="Proteomes" id="UP001629059"/>
    </source>
</evidence>
<keyword evidence="2" id="KW-1185">Reference proteome</keyword>
<gene>
    <name evidence="1" type="ORF">ABS768_01840</name>
</gene>
<reference evidence="1 2" key="1">
    <citation type="submission" date="2024-06" db="EMBL/GenBank/DDBJ databases">
        <authorList>
            <person name="Kaempfer P."/>
            <person name="Viver T."/>
        </authorList>
    </citation>
    <scope>NUCLEOTIDE SEQUENCE [LARGE SCALE GENOMIC DNA]</scope>
    <source>
        <strain evidence="1 2">ST-75</strain>
    </source>
</reference>
<dbReference type="SUPFAM" id="SSF55486">
    <property type="entry name" value="Metalloproteases ('zincins'), catalytic domain"/>
    <property type="match status" value="1"/>
</dbReference>
<accession>A0ABW8Y7N5</accession>
<protein>
    <submittedName>
        <fullName evidence="1">M90 family metallopeptidase</fullName>
    </submittedName>
</protein>
<dbReference type="InterPro" id="IPR024079">
    <property type="entry name" value="MetalloPept_cat_dom_sf"/>
</dbReference>
<dbReference type="InterPro" id="IPR010384">
    <property type="entry name" value="MtfA_fam"/>
</dbReference>
<dbReference type="Proteomes" id="UP001629059">
    <property type="component" value="Unassembled WGS sequence"/>
</dbReference>
<dbReference type="PANTHER" id="PTHR30164">
    <property type="entry name" value="MTFA PEPTIDASE"/>
    <property type="match status" value="1"/>
</dbReference>
<organism evidence="1 2">
    <name type="scientific">Flavobacterium rhizophilum</name>
    <dbReference type="NCBI Taxonomy" id="3163296"/>
    <lineage>
        <taxon>Bacteria</taxon>
        <taxon>Pseudomonadati</taxon>
        <taxon>Bacteroidota</taxon>
        <taxon>Flavobacteriia</taxon>
        <taxon>Flavobacteriales</taxon>
        <taxon>Flavobacteriaceae</taxon>
        <taxon>Flavobacterium</taxon>
    </lineage>
</organism>
<dbReference type="CDD" id="cd20169">
    <property type="entry name" value="Peptidase_M90_mtfA"/>
    <property type="match status" value="1"/>
</dbReference>
<dbReference type="PANTHER" id="PTHR30164:SF2">
    <property type="entry name" value="PROTEIN MTFA"/>
    <property type="match status" value="1"/>
</dbReference>
<evidence type="ECO:0000313" key="1">
    <source>
        <dbReference type="EMBL" id="MFL9836219.1"/>
    </source>
</evidence>
<sequence length="257" mass="29864">MNYIISVAVIIIVALFFILKKPKKAVAKPFPSHWHQLLLDNVLFYRNLTPERQTEFQKRIMQFLSEVYIEGVQFEVTDLDKILVACSAVIPVFGFTEWHYYNLSGVLLYPDYFNEDLDFADTAKSRNIGGLVGTGRFENQMILSRKALYHGFFNTTDKGNTGIHEFVHLIDKMDGLVDGVPEKLLGHQYAIPWLDLIHKKMEAINDDKSDIREYGGTNQAEFFAVASEYFFERPDLLKRKHPELYKMMEMCFNTNKQ</sequence>
<dbReference type="Gene3D" id="1.10.472.150">
    <property type="entry name" value="Glucose-regulated metallo-peptidase M90, N-terminal domain"/>
    <property type="match status" value="1"/>
</dbReference>
<proteinExistence type="predicted"/>
<dbReference type="RefSeq" id="WP_408073242.1">
    <property type="nucleotide sequence ID" value="NZ_JBELQB010000001.1"/>
</dbReference>
<dbReference type="Pfam" id="PF06167">
    <property type="entry name" value="Peptidase_M90"/>
    <property type="match status" value="1"/>
</dbReference>
<dbReference type="InterPro" id="IPR042252">
    <property type="entry name" value="MtfA_N"/>
</dbReference>
<name>A0ABW8Y7N5_9FLAO</name>
<dbReference type="Gene3D" id="3.40.390.10">
    <property type="entry name" value="Collagenase (Catalytic Domain)"/>
    <property type="match status" value="1"/>
</dbReference>
<comment type="caution">
    <text evidence="1">The sequence shown here is derived from an EMBL/GenBank/DDBJ whole genome shotgun (WGS) entry which is preliminary data.</text>
</comment>
<dbReference type="EMBL" id="JBELQB010000001">
    <property type="protein sequence ID" value="MFL9836219.1"/>
    <property type="molecule type" value="Genomic_DNA"/>
</dbReference>